<dbReference type="KEGG" id="tun:J9260_00770"/>
<proteinExistence type="predicted"/>
<dbReference type="EMBL" id="CP072793">
    <property type="protein sequence ID" value="QTR53656.1"/>
    <property type="molecule type" value="Genomic_DNA"/>
</dbReference>
<organism evidence="1 2">
    <name type="scientific">Thiothrix unzii</name>
    <dbReference type="NCBI Taxonomy" id="111769"/>
    <lineage>
        <taxon>Bacteria</taxon>
        <taxon>Pseudomonadati</taxon>
        <taxon>Pseudomonadota</taxon>
        <taxon>Gammaproteobacteria</taxon>
        <taxon>Thiotrichales</taxon>
        <taxon>Thiotrichaceae</taxon>
        <taxon>Thiothrix</taxon>
    </lineage>
</organism>
<keyword evidence="2" id="KW-1185">Reference proteome</keyword>
<reference evidence="1" key="1">
    <citation type="submission" date="2021-04" db="EMBL/GenBank/DDBJ databases">
        <title>Genomics, taxonomy and metabolism of representatives of sulfur bacteria of the genus Thiothrix: Thiothrix fructosivorans QT, Thiothrix unzii A1T and three new species, Thiothrix subterranea sp. nov., Thiothrix litoralis sp. nov. and 'Candidatus Thiothrix anitrata' sp. nov.</title>
        <authorList>
            <person name="Ravin N.V."/>
            <person name="Smolyakov D."/>
            <person name="Rudenko T.S."/>
            <person name="Mardanov A.V."/>
            <person name="Beletsky A.V."/>
            <person name="Markov N.D."/>
            <person name="Fomenkov A.I."/>
            <person name="Roberts R.J."/>
            <person name="Karnachuk O.V."/>
            <person name="Novikov A."/>
            <person name="Grabovich M.Y."/>
        </authorList>
    </citation>
    <scope>NUCLEOTIDE SEQUENCE</scope>
    <source>
        <strain evidence="1">A1</strain>
    </source>
</reference>
<evidence type="ECO:0000313" key="1">
    <source>
        <dbReference type="EMBL" id="QTR53656.1"/>
    </source>
</evidence>
<gene>
    <name evidence="1" type="ORF">J9260_00770</name>
</gene>
<dbReference type="Proteomes" id="UP000672009">
    <property type="component" value="Chromosome"/>
</dbReference>
<accession>A0A975F9S6</accession>
<protein>
    <submittedName>
        <fullName evidence="1">Uncharacterized protein</fullName>
    </submittedName>
</protein>
<name>A0A975F9S6_9GAMM</name>
<dbReference type="RefSeq" id="WP_210219166.1">
    <property type="nucleotide sequence ID" value="NZ_CP072793.1"/>
</dbReference>
<evidence type="ECO:0000313" key="2">
    <source>
        <dbReference type="Proteomes" id="UP000672009"/>
    </source>
</evidence>
<sequence length="51" mass="6040">MKTNASTLTIPPYFLTTRYNRHNGFSLPDLRFRELWEDTAYTCHVSGYEQP</sequence>
<dbReference type="AlphaFoldDB" id="A0A975F9S6"/>